<evidence type="ECO:0000313" key="1">
    <source>
        <dbReference type="EMBL" id="ALF01981.1"/>
    </source>
</evidence>
<dbReference type="KEGG" id="vg:26628051"/>
<keyword evidence="2" id="KW-1185">Reference proteome</keyword>
<protein>
    <submittedName>
        <fullName evidence="1">Uncharacterized protein</fullName>
    </submittedName>
</protein>
<gene>
    <name evidence="1" type="ORF">EFm5_12</name>
</gene>
<organism evidence="1 2">
    <name type="scientific">Enterococcus phage IME-EFm5</name>
    <dbReference type="NCBI Taxonomy" id="1718158"/>
    <lineage>
        <taxon>Viruses</taxon>
        <taxon>Duplodnaviria</taxon>
        <taxon>Heunggongvirae</taxon>
        <taxon>Uroviricota</taxon>
        <taxon>Caudoviricetes</taxon>
        <taxon>Efemquintavirus</taxon>
        <taxon>Efemquintavirus Efm5</taxon>
    </lineage>
</organism>
<dbReference type="EMBL" id="KT588072">
    <property type="protein sequence ID" value="ALF01981.1"/>
    <property type="molecule type" value="Genomic_DNA"/>
</dbReference>
<dbReference type="RefSeq" id="YP_009200882.1">
    <property type="nucleotide sequence ID" value="NC_028826.1"/>
</dbReference>
<name>A0A0M5M7R9_9CAUD</name>
<dbReference type="GeneID" id="26628051"/>
<proteinExistence type="predicted"/>
<sequence>MNDLNRYATEYYTFTFKVRTVEYKINYIKIVATTHDGAFSELCRYLRRNALQNSPVTKIIRVESYTFE</sequence>
<dbReference type="Proteomes" id="UP000203130">
    <property type="component" value="Segment"/>
</dbReference>
<accession>A0A0M5M7R9</accession>
<evidence type="ECO:0000313" key="2">
    <source>
        <dbReference type="Proteomes" id="UP000203130"/>
    </source>
</evidence>
<reference evidence="1 2" key="1">
    <citation type="submission" date="2015-08" db="EMBL/GenBank/DDBJ databases">
        <title>Complete genome sequence analysis of novel bacteriophage IME-EFm5.</title>
        <authorList>
            <person name="Gong P."/>
            <person name="Han W."/>
            <person name="Gu J."/>
        </authorList>
    </citation>
    <scope>NUCLEOTIDE SEQUENCE [LARGE SCALE GENOMIC DNA]</scope>
</reference>